<reference evidence="1" key="1">
    <citation type="submission" date="2020-05" db="EMBL/GenBank/DDBJ databases">
        <title>Large-scale comparative analyses of tick genomes elucidate their genetic diversity and vector capacities.</title>
        <authorList>
            <person name="Jia N."/>
            <person name="Wang J."/>
            <person name="Shi W."/>
            <person name="Du L."/>
            <person name="Sun Y."/>
            <person name="Zhan W."/>
            <person name="Jiang J."/>
            <person name="Wang Q."/>
            <person name="Zhang B."/>
            <person name="Ji P."/>
            <person name="Sakyi L.B."/>
            <person name="Cui X."/>
            <person name="Yuan T."/>
            <person name="Jiang B."/>
            <person name="Yang W."/>
            <person name="Lam T.T.-Y."/>
            <person name="Chang Q."/>
            <person name="Ding S."/>
            <person name="Wang X."/>
            <person name="Zhu J."/>
            <person name="Ruan X."/>
            <person name="Zhao L."/>
            <person name="Wei J."/>
            <person name="Que T."/>
            <person name="Du C."/>
            <person name="Cheng J."/>
            <person name="Dai P."/>
            <person name="Han X."/>
            <person name="Huang E."/>
            <person name="Gao Y."/>
            <person name="Liu J."/>
            <person name="Shao H."/>
            <person name="Ye R."/>
            <person name="Li L."/>
            <person name="Wei W."/>
            <person name="Wang X."/>
            <person name="Wang C."/>
            <person name="Yang T."/>
            <person name="Huo Q."/>
            <person name="Li W."/>
            <person name="Guo W."/>
            <person name="Chen H."/>
            <person name="Zhou L."/>
            <person name="Ni X."/>
            <person name="Tian J."/>
            <person name="Zhou Y."/>
            <person name="Sheng Y."/>
            <person name="Liu T."/>
            <person name="Pan Y."/>
            <person name="Xia L."/>
            <person name="Li J."/>
            <person name="Zhao F."/>
            <person name="Cao W."/>
        </authorList>
    </citation>
    <scope>NUCLEOTIDE SEQUENCE</scope>
    <source>
        <strain evidence="1">Hyas-2018</strain>
    </source>
</reference>
<dbReference type="Proteomes" id="UP000821845">
    <property type="component" value="Chromosome 2"/>
</dbReference>
<keyword evidence="2" id="KW-1185">Reference proteome</keyword>
<sequence length="181" mass="20012">MSSILMAAQFTREINGRDRGYQIKGGKMEKLLSFRSFCSAHPCVALFGSCDEDDAAVVARTGSYGKPTLINSILLFFTLKDKVLLEFDIEQQPLLLYVITLVVRFLAGVVTDLGLLIGVYFSMKALIIVNVVWKGTGAIFDIVHGATFFPLVYQQLRQLIVSTNRVRGTAPQPENGFQLST</sequence>
<protein>
    <submittedName>
        <fullName evidence="1">Uncharacterized protein</fullName>
    </submittedName>
</protein>
<dbReference type="EMBL" id="CM023482">
    <property type="protein sequence ID" value="KAH6938186.1"/>
    <property type="molecule type" value="Genomic_DNA"/>
</dbReference>
<evidence type="ECO:0000313" key="2">
    <source>
        <dbReference type="Proteomes" id="UP000821845"/>
    </source>
</evidence>
<organism evidence="1 2">
    <name type="scientific">Hyalomma asiaticum</name>
    <name type="common">Tick</name>
    <dbReference type="NCBI Taxonomy" id="266040"/>
    <lineage>
        <taxon>Eukaryota</taxon>
        <taxon>Metazoa</taxon>
        <taxon>Ecdysozoa</taxon>
        <taxon>Arthropoda</taxon>
        <taxon>Chelicerata</taxon>
        <taxon>Arachnida</taxon>
        <taxon>Acari</taxon>
        <taxon>Parasitiformes</taxon>
        <taxon>Ixodida</taxon>
        <taxon>Ixodoidea</taxon>
        <taxon>Ixodidae</taxon>
        <taxon>Hyalomminae</taxon>
        <taxon>Hyalomma</taxon>
    </lineage>
</organism>
<comment type="caution">
    <text evidence="1">The sequence shown here is derived from an EMBL/GenBank/DDBJ whole genome shotgun (WGS) entry which is preliminary data.</text>
</comment>
<proteinExistence type="predicted"/>
<accession>A0ACB7SW14</accession>
<evidence type="ECO:0000313" key="1">
    <source>
        <dbReference type="EMBL" id="KAH6938186.1"/>
    </source>
</evidence>
<name>A0ACB7SW14_HYAAI</name>
<gene>
    <name evidence="1" type="ORF">HPB50_007358</name>
</gene>